<evidence type="ECO:0000313" key="1">
    <source>
        <dbReference type="EMBL" id="MCL9684744.1"/>
    </source>
</evidence>
<accession>A0A9X2D1E7</accession>
<comment type="caution">
    <text evidence="1">The sequence shown here is derived from an EMBL/GenBank/DDBJ whole genome shotgun (WGS) entry which is preliminary data.</text>
</comment>
<dbReference type="EMBL" id="JAJKBJ010000013">
    <property type="protein sequence ID" value="MCL9684744.1"/>
    <property type="molecule type" value="Genomic_DNA"/>
</dbReference>
<gene>
    <name evidence="1" type="ORF">LOX96_11620</name>
</gene>
<name>A0A9X2D1E7_9GAMM</name>
<keyword evidence="2" id="KW-1185">Reference proteome</keyword>
<sequence length="159" mass="18273">MSEILILMHNPVNVKIGKKVVELFLKEYSFDSTIIAPPDFVIPGVDPHQMPEKIMELIPTNNEIRIIFFEANLGYPGQENLREPTVEVLKFLIKNCPEATFILKSQTEAAIKNAQIILQEEQIASEQIFPDGWMLKINDDIKQAMRNALEEQNLKIKFH</sequence>
<reference evidence="1" key="1">
    <citation type="submission" date="2021-11" db="EMBL/GenBank/DDBJ databases">
        <title>Legionella maioricencis sp. nov., a new species isolated from hot water samples in Mallorca.</title>
        <authorList>
            <person name="Crespi S."/>
            <person name="Drasar V."/>
            <person name="Salva-Serra F."/>
            <person name="Jaen-Luchoro D."/>
            <person name="Pineiro-Iglesias B."/>
            <person name="Aliaga F."/>
            <person name="Fernandez-Juarez V."/>
            <person name="Coll G."/>
            <person name="Moore E.R.B."/>
            <person name="Bennasar-Figueras A."/>
        </authorList>
    </citation>
    <scope>NUCLEOTIDE SEQUENCE</scope>
    <source>
        <strain evidence="1">HCPI-6</strain>
    </source>
</reference>
<protein>
    <submittedName>
        <fullName evidence="1">Uncharacterized protein</fullName>
    </submittedName>
</protein>
<dbReference type="Proteomes" id="UP001139721">
    <property type="component" value="Unassembled WGS sequence"/>
</dbReference>
<organism evidence="1 2">
    <name type="scientific">Legionella maioricensis</name>
    <dbReference type="NCBI Taxonomy" id="2896528"/>
    <lineage>
        <taxon>Bacteria</taxon>
        <taxon>Pseudomonadati</taxon>
        <taxon>Pseudomonadota</taxon>
        <taxon>Gammaproteobacteria</taxon>
        <taxon>Legionellales</taxon>
        <taxon>Legionellaceae</taxon>
        <taxon>Legionella</taxon>
    </lineage>
</organism>
<dbReference type="AlphaFoldDB" id="A0A9X2D1E7"/>
<proteinExistence type="predicted"/>
<evidence type="ECO:0000313" key="2">
    <source>
        <dbReference type="Proteomes" id="UP001139721"/>
    </source>
</evidence>
<dbReference type="RefSeq" id="WP_250421965.1">
    <property type="nucleotide sequence ID" value="NZ_JAJKBJ010000013.1"/>
</dbReference>